<dbReference type="AlphaFoldDB" id="U5BXL6"/>
<sequence length="33" mass="3755">MIIKAGNLSSSKIDKKNTKSQTVLDRFDHQGFF</sequence>
<protein>
    <submittedName>
        <fullName evidence="1">Uncharacterized protein</fullName>
    </submittedName>
</protein>
<name>U5BXL6_9BACT</name>
<comment type="caution">
    <text evidence="1">The sequence shown here is derived from an EMBL/GenBank/DDBJ whole genome shotgun (WGS) entry which is preliminary data.</text>
</comment>
<reference evidence="1 2" key="1">
    <citation type="journal article" date="2013" name="Genome Announc.">
        <title>Draft Genome Sequence of the Psychrophilic and Alkaliphilic Rhodonellum psychrophilum Strain GCM71T.</title>
        <authorList>
            <person name="Hauptmann A.L."/>
            <person name="Glaring M.A."/>
            <person name="Hallin P.F."/>
            <person name="Prieme A."/>
            <person name="Stougaard P."/>
        </authorList>
    </citation>
    <scope>NUCLEOTIDE SEQUENCE [LARGE SCALE GENOMIC DNA]</scope>
    <source>
        <strain evidence="1 2">GCM71</strain>
    </source>
</reference>
<evidence type="ECO:0000313" key="1">
    <source>
        <dbReference type="EMBL" id="ERM82623.1"/>
    </source>
</evidence>
<dbReference type="Proteomes" id="UP000016843">
    <property type="component" value="Unassembled WGS sequence"/>
</dbReference>
<proteinExistence type="predicted"/>
<dbReference type="EMBL" id="AWXR01000024">
    <property type="protein sequence ID" value="ERM82623.1"/>
    <property type="molecule type" value="Genomic_DNA"/>
</dbReference>
<accession>U5BXL6</accession>
<evidence type="ECO:0000313" key="2">
    <source>
        <dbReference type="Proteomes" id="UP000016843"/>
    </source>
</evidence>
<keyword evidence="2" id="KW-1185">Reference proteome</keyword>
<organism evidence="1 2">
    <name type="scientific">Rhodonellum psychrophilum GCM71 = DSM 17998</name>
    <dbReference type="NCBI Taxonomy" id="1123057"/>
    <lineage>
        <taxon>Bacteria</taxon>
        <taxon>Pseudomonadati</taxon>
        <taxon>Bacteroidota</taxon>
        <taxon>Cytophagia</taxon>
        <taxon>Cytophagales</taxon>
        <taxon>Cytophagaceae</taxon>
        <taxon>Rhodonellum</taxon>
    </lineage>
</organism>
<gene>
    <name evidence="1" type="ORF">P872_04735</name>
</gene>